<keyword evidence="1" id="KW-1185">Reference proteome</keyword>
<evidence type="ECO:0000313" key="1">
    <source>
        <dbReference type="Proteomes" id="UP000887569"/>
    </source>
</evidence>
<protein>
    <submittedName>
        <fullName evidence="2">Uncharacterized protein</fullName>
    </submittedName>
</protein>
<proteinExistence type="predicted"/>
<dbReference type="Proteomes" id="UP000887569">
    <property type="component" value="Unplaced"/>
</dbReference>
<dbReference type="WBParaSite" id="PgB02X_g189_t01">
    <property type="protein sequence ID" value="PgB02X_g189_t01"/>
    <property type="gene ID" value="PgB02X_g189"/>
</dbReference>
<name>A0A914ZET4_PARUN</name>
<dbReference type="AlphaFoldDB" id="A0A914ZET4"/>
<evidence type="ECO:0000313" key="2">
    <source>
        <dbReference type="WBParaSite" id="PgB02X_g189_t01"/>
    </source>
</evidence>
<sequence>MGKTTTSLARDLSRRKSTTYVAAYLLVVKKPSWAKVNSRPFDIICSAHYQPLIRNLSLWNIIFSQSISSQSTELLVPYCPNSKTRPLRKNRFKKLQVFSHEYRPGHLASSASGK</sequence>
<accession>A0A914ZET4</accession>
<reference evidence="2" key="1">
    <citation type="submission" date="2022-11" db="UniProtKB">
        <authorList>
            <consortium name="WormBaseParasite"/>
        </authorList>
    </citation>
    <scope>IDENTIFICATION</scope>
</reference>
<organism evidence="1 2">
    <name type="scientific">Parascaris univalens</name>
    <name type="common">Nematode worm</name>
    <dbReference type="NCBI Taxonomy" id="6257"/>
    <lineage>
        <taxon>Eukaryota</taxon>
        <taxon>Metazoa</taxon>
        <taxon>Ecdysozoa</taxon>
        <taxon>Nematoda</taxon>
        <taxon>Chromadorea</taxon>
        <taxon>Rhabditida</taxon>
        <taxon>Spirurina</taxon>
        <taxon>Ascaridomorpha</taxon>
        <taxon>Ascaridoidea</taxon>
        <taxon>Ascarididae</taxon>
        <taxon>Parascaris</taxon>
    </lineage>
</organism>